<dbReference type="EMBL" id="JACCBG010000001">
    <property type="protein sequence ID" value="NYD43862.1"/>
    <property type="molecule type" value="Genomic_DNA"/>
</dbReference>
<proteinExistence type="predicted"/>
<name>A0A7Y9EA84_9ACTN</name>
<protein>
    <recommendedName>
        <fullName evidence="5">Hemophore-related protein</fullName>
    </recommendedName>
</protein>
<feature type="region of interest" description="Disordered" evidence="1">
    <location>
        <begin position="141"/>
        <end position="162"/>
    </location>
</feature>
<comment type="caution">
    <text evidence="3">The sequence shown here is derived from an EMBL/GenBank/DDBJ whole genome shotgun (WGS) entry which is preliminary data.</text>
</comment>
<feature type="region of interest" description="Disordered" evidence="1">
    <location>
        <begin position="26"/>
        <end position="46"/>
    </location>
</feature>
<reference evidence="3 4" key="1">
    <citation type="submission" date="2020-07" db="EMBL/GenBank/DDBJ databases">
        <title>Sequencing the genomes of 1000 actinobacteria strains.</title>
        <authorList>
            <person name="Klenk H.-P."/>
        </authorList>
    </citation>
    <scope>NUCLEOTIDE SEQUENCE [LARGE SCALE GENOMIC DNA]</scope>
    <source>
        <strain evidence="3 4">DSM 21350</strain>
    </source>
</reference>
<feature type="signal peptide" evidence="2">
    <location>
        <begin position="1"/>
        <end position="19"/>
    </location>
</feature>
<evidence type="ECO:0000313" key="3">
    <source>
        <dbReference type="EMBL" id="NYD43862.1"/>
    </source>
</evidence>
<feature type="chain" id="PRO_5038612230" description="Hemophore-related protein" evidence="2">
    <location>
        <begin position="20"/>
        <end position="162"/>
    </location>
</feature>
<keyword evidence="2" id="KW-0732">Signal</keyword>
<keyword evidence="4" id="KW-1185">Reference proteome</keyword>
<evidence type="ECO:0008006" key="5">
    <source>
        <dbReference type="Google" id="ProtNLM"/>
    </source>
</evidence>
<evidence type="ECO:0000256" key="1">
    <source>
        <dbReference type="SAM" id="MobiDB-lite"/>
    </source>
</evidence>
<organism evidence="3 4">
    <name type="scientific">Nocardioides panaciterrulae</name>
    <dbReference type="NCBI Taxonomy" id="661492"/>
    <lineage>
        <taxon>Bacteria</taxon>
        <taxon>Bacillati</taxon>
        <taxon>Actinomycetota</taxon>
        <taxon>Actinomycetes</taxon>
        <taxon>Propionibacteriales</taxon>
        <taxon>Nocardioidaceae</taxon>
        <taxon>Nocardioides</taxon>
    </lineage>
</organism>
<evidence type="ECO:0000256" key="2">
    <source>
        <dbReference type="SAM" id="SignalP"/>
    </source>
</evidence>
<dbReference type="PROSITE" id="PS51257">
    <property type="entry name" value="PROKAR_LIPOPROTEIN"/>
    <property type="match status" value="1"/>
</dbReference>
<evidence type="ECO:0000313" key="4">
    <source>
        <dbReference type="Proteomes" id="UP000535511"/>
    </source>
</evidence>
<feature type="compositionally biased region" description="Polar residues" evidence="1">
    <location>
        <begin position="147"/>
        <end position="162"/>
    </location>
</feature>
<dbReference type="RefSeq" id="WP_179665330.1">
    <property type="nucleotide sequence ID" value="NZ_JACCBG010000001.1"/>
</dbReference>
<dbReference type="AlphaFoldDB" id="A0A7Y9EA84"/>
<accession>A0A7Y9EA84</accession>
<sequence length="162" mass="15598">MKHALIAATLLTVGGLAVGCGGNNSADSASGSASETPSSASTSASAGAGSAQSLCTALSSGASIQNGQDVANFVDTLKQAGTPSDAPAEAKKGFDVYVGVLGKIDPKATAKDLQKMGQVKLSSTEKAEVQQFLGYASQTCAPAAPSGASTDGGNPSGGASSN</sequence>
<dbReference type="Proteomes" id="UP000535511">
    <property type="component" value="Unassembled WGS sequence"/>
</dbReference>
<gene>
    <name evidence="3" type="ORF">BJZ21_003945</name>
</gene>